<name>D9SLT7_CLOC7</name>
<dbReference type="GO" id="GO:0016747">
    <property type="term" value="F:acyltransferase activity, transferring groups other than amino-acyl groups"/>
    <property type="evidence" value="ECO:0007669"/>
    <property type="project" value="InterPro"/>
</dbReference>
<gene>
    <name evidence="2" type="ordered locus">Clocel_4062</name>
</gene>
<dbReference type="KEGG" id="ccb:Clocel_4062"/>
<evidence type="ECO:0000313" key="2">
    <source>
        <dbReference type="EMBL" id="ADL53724.1"/>
    </source>
</evidence>
<evidence type="ECO:0000259" key="1">
    <source>
        <dbReference type="PROSITE" id="PS51186"/>
    </source>
</evidence>
<protein>
    <submittedName>
        <fullName evidence="2">GCN5-related N-acetyltransferase</fullName>
    </submittedName>
</protein>
<dbReference type="RefSeq" id="WP_010074073.1">
    <property type="nucleotide sequence ID" value="NC_014393.1"/>
</dbReference>
<reference evidence="2 3" key="1">
    <citation type="submission" date="2010-08" db="EMBL/GenBank/DDBJ databases">
        <title>Complete sequence of Clostridium cellulovorans 743B.</title>
        <authorList>
            <consortium name="US DOE Joint Genome Institute"/>
            <person name="Lucas S."/>
            <person name="Copeland A."/>
            <person name="Lapidus A."/>
            <person name="Cheng J.-F."/>
            <person name="Bruce D."/>
            <person name="Goodwin L."/>
            <person name="Pitluck S."/>
            <person name="Chertkov O."/>
            <person name="Detter J.C."/>
            <person name="Han C."/>
            <person name="Tapia R."/>
            <person name="Land M."/>
            <person name="Hauser L."/>
            <person name="Chang Y.-J."/>
            <person name="Jeffries C."/>
            <person name="Kyrpides N."/>
            <person name="Ivanova N."/>
            <person name="Mikhailova N."/>
            <person name="Hemme C.L."/>
            <person name="Woyke T."/>
        </authorList>
    </citation>
    <scope>NUCLEOTIDE SEQUENCE [LARGE SCALE GENOMIC DNA]</scope>
    <source>
        <strain evidence="3">ATCC 35296 / DSM 3052 / OCM 3 / 743B</strain>
    </source>
</reference>
<organism evidence="2 3">
    <name type="scientific">Clostridium cellulovorans (strain ATCC 35296 / DSM 3052 / OCM 3 / 743B)</name>
    <dbReference type="NCBI Taxonomy" id="573061"/>
    <lineage>
        <taxon>Bacteria</taxon>
        <taxon>Bacillati</taxon>
        <taxon>Bacillota</taxon>
        <taxon>Clostridia</taxon>
        <taxon>Eubacteriales</taxon>
        <taxon>Clostridiaceae</taxon>
        <taxon>Clostridium</taxon>
    </lineage>
</organism>
<dbReference type="AlphaFoldDB" id="D9SLT7"/>
<dbReference type="OrthoDB" id="2463977at2"/>
<dbReference type="CDD" id="cd04301">
    <property type="entry name" value="NAT_SF"/>
    <property type="match status" value="1"/>
</dbReference>
<dbReference type="EMBL" id="CP002160">
    <property type="protein sequence ID" value="ADL53724.1"/>
    <property type="molecule type" value="Genomic_DNA"/>
</dbReference>
<dbReference type="eggNOG" id="COG0456">
    <property type="taxonomic scope" value="Bacteria"/>
</dbReference>
<accession>D9SLT7</accession>
<proteinExistence type="predicted"/>
<dbReference type="InterPro" id="IPR000182">
    <property type="entry name" value="GNAT_dom"/>
</dbReference>
<dbReference type="HOGENOM" id="CLU_1076468_0_0_9"/>
<dbReference type="SUPFAM" id="SSF55729">
    <property type="entry name" value="Acyl-CoA N-acyltransferases (Nat)"/>
    <property type="match status" value="1"/>
</dbReference>
<dbReference type="Pfam" id="PF00583">
    <property type="entry name" value="Acetyltransf_1"/>
    <property type="match status" value="1"/>
</dbReference>
<keyword evidence="2" id="KW-0808">Transferase</keyword>
<dbReference type="STRING" id="573061.Clocel_4062"/>
<dbReference type="Gene3D" id="3.40.630.30">
    <property type="match status" value="1"/>
</dbReference>
<sequence length="258" mass="30148">MSIDKKIIECELQYTKCFSEFVENGNIVRFHDNQLMDMYYHNYTYVYNSNEGKSLKQIIEKEIGLRIFEKSNYCNILLDDVVSEPFWISDKYKAEISTKGFYSLDISCVDKLFMISGCEIKRVVSQAMIDDILFCNLENDEEALGKDFCTRRCYRRGQVYLSDKGVNSYVCYHDGNIIGNCDLFIYNDVAKIEDFSVLDKYQRKGYGTTILKVLIDIALKAGCKTIYLNTYEDETAKEMYMKNGFYKIGESCDLLFRF</sequence>
<dbReference type="InterPro" id="IPR016181">
    <property type="entry name" value="Acyl_CoA_acyltransferase"/>
</dbReference>
<dbReference type="PROSITE" id="PS51186">
    <property type="entry name" value="GNAT"/>
    <property type="match status" value="1"/>
</dbReference>
<evidence type="ECO:0000313" key="3">
    <source>
        <dbReference type="Proteomes" id="UP000002730"/>
    </source>
</evidence>
<dbReference type="Proteomes" id="UP000002730">
    <property type="component" value="Chromosome"/>
</dbReference>
<keyword evidence="3" id="KW-1185">Reference proteome</keyword>
<feature type="domain" description="N-acetyltransferase" evidence="1">
    <location>
        <begin position="119"/>
        <end position="258"/>
    </location>
</feature>